<dbReference type="EnsemblMetazoa" id="G1695.2">
    <property type="protein sequence ID" value="G1695.2:cds"/>
    <property type="gene ID" value="G1695"/>
</dbReference>
<dbReference type="Pfam" id="PF13911">
    <property type="entry name" value="AhpC-TSA_2"/>
    <property type="match status" value="1"/>
</dbReference>
<dbReference type="InterPro" id="IPR036249">
    <property type="entry name" value="Thioredoxin-like_sf"/>
</dbReference>
<protein>
    <recommendedName>
        <fullName evidence="3">Thioredoxin-like protein AAED1</fullName>
    </recommendedName>
</protein>
<dbReference type="KEGG" id="crg:105340607"/>
<accession>A0A8W8J5P5</accession>
<dbReference type="Gene3D" id="3.40.30.10">
    <property type="entry name" value="Glutaredoxin"/>
    <property type="match status" value="1"/>
</dbReference>
<keyword evidence="2" id="KW-1185">Reference proteome</keyword>
<dbReference type="Proteomes" id="UP000005408">
    <property type="component" value="Unassembled WGS sequence"/>
</dbReference>
<proteinExistence type="predicted"/>
<dbReference type="OMA" id="MQNTVDH"/>
<dbReference type="SUPFAM" id="SSF52833">
    <property type="entry name" value="Thioredoxin-like"/>
    <property type="match status" value="1"/>
</dbReference>
<evidence type="ECO:0000313" key="1">
    <source>
        <dbReference type="EnsemblMetazoa" id="G1695.2:cds"/>
    </source>
</evidence>
<evidence type="ECO:0000313" key="2">
    <source>
        <dbReference type="Proteomes" id="UP000005408"/>
    </source>
</evidence>
<evidence type="ECO:0008006" key="3">
    <source>
        <dbReference type="Google" id="ProtNLM"/>
    </source>
</evidence>
<dbReference type="InterPro" id="IPR032801">
    <property type="entry name" value="PXL2A/B/C"/>
</dbReference>
<name>A0A8W8J5P5_MAGGI</name>
<reference evidence="1" key="1">
    <citation type="submission" date="2022-08" db="UniProtKB">
        <authorList>
            <consortium name="EnsemblMetazoa"/>
        </authorList>
    </citation>
    <scope>IDENTIFICATION</scope>
    <source>
        <strain evidence="1">05x7-T-G4-1.051#20</strain>
    </source>
</reference>
<dbReference type="GeneID" id="105340607"/>
<dbReference type="CDD" id="cd02970">
    <property type="entry name" value="PRX_like2"/>
    <property type="match status" value="1"/>
</dbReference>
<sequence>MSTTENTEETPVLTEEIDNLQMSRGEKPEPCDFKFNFAKARDMYVLDEGGNKIRFGDIYKHQKTIIVFSRHFLCFICKDYIEDLARIPLEYLQEADVRVVVIGPAPNKFIQTFKKETGYMYTMYTDPEAELYKALGMKSNPNYGDNAKKNKHIKHNMVSGIFSSTWRAMKCQEYQGNVRQQGAEYILGPGEEVHFMHICESSTDQTPINDLLQLAGVKQVSFPNDTRVIDV</sequence>
<dbReference type="PANTHER" id="PTHR28630:SF3">
    <property type="entry name" value="PEROXIREDOXIN-LIKE 2C"/>
    <property type="match status" value="1"/>
</dbReference>
<dbReference type="EnsemblMetazoa" id="G1695.3">
    <property type="protein sequence ID" value="G1695.3:cds"/>
    <property type="gene ID" value="G1695"/>
</dbReference>
<dbReference type="OrthoDB" id="40334at2759"/>
<organism evidence="1 2">
    <name type="scientific">Magallana gigas</name>
    <name type="common">Pacific oyster</name>
    <name type="synonym">Crassostrea gigas</name>
    <dbReference type="NCBI Taxonomy" id="29159"/>
    <lineage>
        <taxon>Eukaryota</taxon>
        <taxon>Metazoa</taxon>
        <taxon>Spiralia</taxon>
        <taxon>Lophotrochozoa</taxon>
        <taxon>Mollusca</taxon>
        <taxon>Bivalvia</taxon>
        <taxon>Autobranchia</taxon>
        <taxon>Pteriomorphia</taxon>
        <taxon>Ostreida</taxon>
        <taxon>Ostreoidea</taxon>
        <taxon>Ostreidae</taxon>
        <taxon>Magallana</taxon>
    </lineage>
</organism>
<dbReference type="PANTHER" id="PTHR28630">
    <property type="match status" value="1"/>
</dbReference>
<dbReference type="AlphaFoldDB" id="A0A8W8J5P5"/>